<dbReference type="eggNOG" id="KOG4197">
    <property type="taxonomic scope" value="Eukaryota"/>
</dbReference>
<dbReference type="PANTHER" id="PTHR47939:SF5">
    <property type="entry name" value="PENTACOTRIPEPTIDE-REPEAT REGION OF PRORP DOMAIN-CONTAINING PROTEIN"/>
    <property type="match status" value="1"/>
</dbReference>
<dbReference type="OrthoDB" id="185373at2759"/>
<dbReference type="Proteomes" id="UP000001568">
    <property type="component" value="Chromosome 13"/>
</dbReference>
<feature type="region of interest" description="Disordered" evidence="3">
    <location>
        <begin position="557"/>
        <end position="640"/>
    </location>
</feature>
<dbReference type="KEGG" id="olu:OSTLU_89032"/>
<dbReference type="InterPro" id="IPR050667">
    <property type="entry name" value="PPR-containing_protein"/>
</dbReference>
<dbReference type="InterPro" id="IPR002885">
    <property type="entry name" value="PPR_rpt"/>
</dbReference>
<feature type="compositionally biased region" description="Basic residues" evidence="3">
    <location>
        <begin position="100"/>
        <end position="112"/>
    </location>
</feature>
<proteinExistence type="predicted"/>
<feature type="repeat" description="PPR" evidence="2">
    <location>
        <begin position="184"/>
        <end position="214"/>
    </location>
</feature>
<evidence type="ECO:0000259" key="4">
    <source>
        <dbReference type="Pfam" id="PF17177"/>
    </source>
</evidence>
<dbReference type="GeneID" id="5004935"/>
<evidence type="ECO:0000313" key="5">
    <source>
        <dbReference type="EMBL" id="ABO99457.1"/>
    </source>
</evidence>
<feature type="repeat" description="PPR" evidence="2">
    <location>
        <begin position="382"/>
        <end position="416"/>
    </location>
</feature>
<evidence type="ECO:0000256" key="2">
    <source>
        <dbReference type="PROSITE-ProRule" id="PRU00708"/>
    </source>
</evidence>
<feature type="repeat" description="PPR" evidence="2">
    <location>
        <begin position="417"/>
        <end position="451"/>
    </location>
</feature>
<feature type="non-terminal residue" evidence="5">
    <location>
        <position position="1"/>
    </location>
</feature>
<evidence type="ECO:0000256" key="1">
    <source>
        <dbReference type="ARBA" id="ARBA00022737"/>
    </source>
</evidence>
<dbReference type="OMA" id="NERTFAH"/>
<evidence type="ECO:0000313" key="6">
    <source>
        <dbReference type="Proteomes" id="UP000001568"/>
    </source>
</evidence>
<feature type="compositionally biased region" description="Low complexity" evidence="3">
    <location>
        <begin position="28"/>
        <end position="47"/>
    </location>
</feature>
<dbReference type="RefSeq" id="XP_001421164.1">
    <property type="nucleotide sequence ID" value="XM_001421127.1"/>
</dbReference>
<dbReference type="AlphaFoldDB" id="A4S6W4"/>
<dbReference type="PROSITE" id="PS51375">
    <property type="entry name" value="PPR"/>
    <property type="match status" value="6"/>
</dbReference>
<dbReference type="Pfam" id="PF13041">
    <property type="entry name" value="PPR_2"/>
    <property type="match status" value="1"/>
</dbReference>
<dbReference type="Gene3D" id="1.25.40.10">
    <property type="entry name" value="Tetratricopeptide repeat domain"/>
    <property type="match status" value="2"/>
</dbReference>
<dbReference type="InterPro" id="IPR033443">
    <property type="entry name" value="PROP1-like_PPR_dom"/>
</dbReference>
<dbReference type="EMBL" id="CP000593">
    <property type="protein sequence ID" value="ABO99457.1"/>
    <property type="molecule type" value="Genomic_DNA"/>
</dbReference>
<feature type="repeat" description="PPR" evidence="2">
    <location>
        <begin position="452"/>
        <end position="486"/>
    </location>
</feature>
<keyword evidence="6" id="KW-1185">Reference proteome</keyword>
<dbReference type="HOGENOM" id="CLU_435057_0_0_1"/>
<dbReference type="PANTHER" id="PTHR47939">
    <property type="entry name" value="MEMBRANE-ASSOCIATED SALT-INDUCIBLE PROTEIN-LIKE"/>
    <property type="match status" value="1"/>
</dbReference>
<dbReference type="Pfam" id="PF01535">
    <property type="entry name" value="PPR"/>
    <property type="match status" value="4"/>
</dbReference>
<feature type="repeat" description="PPR" evidence="2">
    <location>
        <begin position="256"/>
        <end position="290"/>
    </location>
</feature>
<feature type="region of interest" description="Disordered" evidence="3">
    <location>
        <begin position="100"/>
        <end position="129"/>
    </location>
</feature>
<gene>
    <name evidence="5" type="ORF">OSTLU_89032</name>
</gene>
<dbReference type="STRING" id="436017.A4S6W4"/>
<accession>A4S6W4</accession>
<feature type="repeat" description="PPR" evidence="2">
    <location>
        <begin position="304"/>
        <end position="338"/>
    </location>
</feature>
<feature type="compositionally biased region" description="Basic and acidic residues" evidence="3">
    <location>
        <begin position="561"/>
        <end position="570"/>
    </location>
</feature>
<feature type="region of interest" description="Disordered" evidence="3">
    <location>
        <begin position="1"/>
        <end position="47"/>
    </location>
</feature>
<organism evidence="5 6">
    <name type="scientific">Ostreococcus lucimarinus (strain CCE9901)</name>
    <dbReference type="NCBI Taxonomy" id="436017"/>
    <lineage>
        <taxon>Eukaryota</taxon>
        <taxon>Viridiplantae</taxon>
        <taxon>Chlorophyta</taxon>
        <taxon>Mamiellophyceae</taxon>
        <taxon>Mamiellales</taxon>
        <taxon>Bathycoccaceae</taxon>
        <taxon>Ostreococcus</taxon>
    </lineage>
</organism>
<dbReference type="InterPro" id="IPR011990">
    <property type="entry name" value="TPR-like_helical_dom_sf"/>
</dbReference>
<protein>
    <recommendedName>
        <fullName evidence="4">PROP1-like PPR domain-containing protein</fullName>
    </recommendedName>
</protein>
<keyword evidence="1" id="KW-0677">Repeat</keyword>
<feature type="domain" description="PROP1-like PPR" evidence="4">
    <location>
        <begin position="441"/>
        <end position="554"/>
    </location>
</feature>
<evidence type="ECO:0000256" key="3">
    <source>
        <dbReference type="SAM" id="MobiDB-lite"/>
    </source>
</evidence>
<dbReference type="NCBIfam" id="TIGR00756">
    <property type="entry name" value="PPR"/>
    <property type="match status" value="5"/>
</dbReference>
<sequence length="683" mass="74856">VRAERDARARASNAARGEAQSRDEDARASTSADAEAARAASLRPATRANVRREIMTMNDGTEREITVDARFKCAKCARGSSCFAVHRATSAVSGMRAKRRYNERKKAKKTKSKYASDVEGGGRGSRARADADPVGATLALIRDGHRPTAKTFTAVISTLGAMGRAKEALDDVLPMIEEYGDDVDVAVWNAVAHAFCAGGDPAGAEKIVDRMVGEDGVGVNGATHPEIIYTYAKRGEANRVYRLIRRMSSEHGIIPDERAYNAFLRGLCERDDLEDAEEVLRRWNNEKFDLERQSDRGGRVSKPSAASYGLLIDAWTRRGNMLAARKLLQQMQWERIAPSLPLFNMLIDGYLKQENMRAAEGLFRELESSGTWDMESLGIKPDNVTYTLFLDYWANQGQVDACERIFNRMHRKEVAPDVTAYGTLVKAYARARDSDGAEAVLDRLAEAKVAPSVAIYSAVVAAHCTIGNMSRARDVLERMFDAGLRPNERTFAHFAWGYGQLEDINGIAEVAKLMLASGLKLKGANRTAIVRACEECGMSMSAVQALLDRINPEMTQRKGVWKRDGGEPKPKSNRAAAAAADEDLEPSTLEPTKTKEIYGGPESTARRVSLSQRVESLDEDDDDGDTGAVDAPPASSDWPRKVSTRAVAIAHRASSRARPIRRTFTRTNARAFAITRALGAASM</sequence>
<dbReference type="Gramene" id="ABO99457">
    <property type="protein sequence ID" value="ABO99457"/>
    <property type="gene ID" value="OSTLU_89032"/>
</dbReference>
<reference evidence="5 6" key="1">
    <citation type="journal article" date="2007" name="Proc. Natl. Acad. Sci. U.S.A.">
        <title>The tiny eukaryote Ostreococcus provides genomic insights into the paradox of plankton speciation.</title>
        <authorList>
            <person name="Palenik B."/>
            <person name="Grimwood J."/>
            <person name="Aerts A."/>
            <person name="Rouze P."/>
            <person name="Salamov A."/>
            <person name="Putnam N."/>
            <person name="Dupont C."/>
            <person name="Jorgensen R."/>
            <person name="Derelle E."/>
            <person name="Rombauts S."/>
            <person name="Zhou K."/>
            <person name="Otillar R."/>
            <person name="Merchant S.S."/>
            <person name="Podell S."/>
            <person name="Gaasterland T."/>
            <person name="Napoli C."/>
            <person name="Gendler K."/>
            <person name="Manuell A."/>
            <person name="Tai V."/>
            <person name="Vallon O."/>
            <person name="Piganeau G."/>
            <person name="Jancek S."/>
            <person name="Heijde M."/>
            <person name="Jabbari K."/>
            <person name="Bowler C."/>
            <person name="Lohr M."/>
            <person name="Robbens S."/>
            <person name="Werner G."/>
            <person name="Dubchak I."/>
            <person name="Pazour G.J."/>
            <person name="Ren Q."/>
            <person name="Paulsen I."/>
            <person name="Delwiche C."/>
            <person name="Schmutz J."/>
            <person name="Rokhsar D."/>
            <person name="Van de Peer Y."/>
            <person name="Moreau H."/>
            <person name="Grigoriev I.V."/>
        </authorList>
    </citation>
    <scope>NUCLEOTIDE SEQUENCE [LARGE SCALE GENOMIC DNA]</scope>
    <source>
        <strain evidence="5 6">CCE9901</strain>
    </source>
</reference>
<dbReference type="Pfam" id="PF17177">
    <property type="entry name" value="PPR_long"/>
    <property type="match status" value="1"/>
</dbReference>
<name>A4S6W4_OSTLU</name>